<dbReference type="Proteomes" id="UP000054032">
    <property type="component" value="Unassembled WGS sequence"/>
</dbReference>
<dbReference type="InterPro" id="IPR005103">
    <property type="entry name" value="AA9_LPMO"/>
</dbReference>
<keyword evidence="3 5" id="KW-0964">Secreted</keyword>
<dbReference type="HOGENOM" id="CLU_031730_3_1_1"/>
<dbReference type="AlphaFoldDB" id="W6Z357"/>
<proteinExistence type="predicted"/>
<evidence type="ECO:0000256" key="2">
    <source>
        <dbReference type="ARBA" id="ARBA00004613"/>
    </source>
</evidence>
<comment type="function">
    <text evidence="5">Lytic polysaccharide monooxygenase (LMPO) that depolymerizes crystalline and amorphous polysaccharides via the oxidation of scissile alpha- or beta-(1-4)-glycosidic bonds, yielding C1 and/or C4 oxidation products. Catalysis by LPMOs requires the reduction of the active-site copper from Cu(II) to Cu(I) by a reducing agent and H(2)O(2) or O(2) as a cosubstrate.</text>
</comment>
<feature type="region of interest" description="Disordered" evidence="6">
    <location>
        <begin position="242"/>
        <end position="261"/>
    </location>
</feature>
<feature type="region of interest" description="Disordered" evidence="6">
    <location>
        <begin position="358"/>
        <end position="388"/>
    </location>
</feature>
<dbReference type="PANTHER" id="PTHR33353:SF32">
    <property type="entry name" value="ENDO-BETA-1,4-GLUCANASE D"/>
    <property type="match status" value="1"/>
</dbReference>
<keyword evidence="9" id="KW-0503">Monooxygenase</keyword>
<evidence type="ECO:0000256" key="4">
    <source>
        <dbReference type="ARBA" id="ARBA00023157"/>
    </source>
</evidence>
<feature type="region of interest" description="Disordered" evidence="6">
    <location>
        <begin position="418"/>
        <end position="468"/>
    </location>
</feature>
<comment type="subcellular location">
    <subcellularLocation>
        <location evidence="2 5">Secreted</location>
    </subcellularLocation>
</comment>
<evidence type="ECO:0000313" key="9">
    <source>
        <dbReference type="EMBL" id="EUC44375.1"/>
    </source>
</evidence>
<dbReference type="EC" id="1.14.99.56" evidence="5"/>
<keyword evidence="4 5" id="KW-1015">Disulfide bond</keyword>
<dbReference type="GeneID" id="19123315"/>
<protein>
    <recommendedName>
        <fullName evidence="5">AA9 family lytic polysaccharide monooxygenase</fullName>
        <ecNumber evidence="5">1.14.99.56</ecNumber>
    </recommendedName>
    <alternativeName>
        <fullName evidence="5">Endo-beta-1,4-glucanase</fullName>
    </alternativeName>
    <alternativeName>
        <fullName evidence="5">Glycosyl hydrolase 61 family protein</fullName>
    </alternativeName>
</protein>
<dbReference type="CDD" id="cd21175">
    <property type="entry name" value="LPMO_AA9"/>
    <property type="match status" value="1"/>
</dbReference>
<evidence type="ECO:0000256" key="1">
    <source>
        <dbReference type="ARBA" id="ARBA00001973"/>
    </source>
</evidence>
<feature type="chain" id="PRO_5004887121" description="AA9 family lytic polysaccharide monooxygenase" evidence="7">
    <location>
        <begin position="20"/>
        <end position="509"/>
    </location>
</feature>
<keyword evidence="5" id="KW-0624">Polysaccharide degradation</keyword>
<evidence type="ECO:0000313" key="10">
    <source>
        <dbReference type="Proteomes" id="UP000054032"/>
    </source>
</evidence>
<dbReference type="eggNOG" id="ENOG502SM9C">
    <property type="taxonomic scope" value="Eukaryota"/>
</dbReference>
<dbReference type="PANTHER" id="PTHR33353">
    <property type="entry name" value="PUTATIVE (AFU_ORTHOLOGUE AFUA_1G12560)-RELATED"/>
    <property type="match status" value="1"/>
</dbReference>
<keyword evidence="9" id="KW-0560">Oxidoreductase</keyword>
<evidence type="ECO:0000259" key="8">
    <source>
        <dbReference type="Pfam" id="PF03443"/>
    </source>
</evidence>
<comment type="domain">
    <text evidence="5">Has a modular structure: an endo-beta-1,4-glucanase catalytic module at the N-terminus, a linker rich in serines and threonines, and a C-terminal carbohydrate-binding module (CBM).</text>
</comment>
<keyword evidence="7" id="KW-0732">Signal</keyword>
<dbReference type="KEGG" id="bor:COCMIDRAFT_37744"/>
<dbReference type="RefSeq" id="XP_007689076.1">
    <property type="nucleotide sequence ID" value="XM_007690886.1"/>
</dbReference>
<feature type="domain" description="Auxiliary Activity family 9 catalytic" evidence="8">
    <location>
        <begin position="20"/>
        <end position="231"/>
    </location>
</feature>
<dbReference type="GO" id="GO:0004497">
    <property type="term" value="F:monooxygenase activity"/>
    <property type="evidence" value="ECO:0007669"/>
    <property type="project" value="UniProtKB-KW"/>
</dbReference>
<sequence length="509" mass="53597">MKTQSMLLAALASGPVALAHTVFTDIYVNGVPQGDGVAMRMSNDPPRSMYPISSLNSDDMACNVGGTKGVSRVQSVPDGATLTFEIRASPKDPSKGRLERGHKGPCAVYLKKVASAIEDKGAGDGWFKIFEHGYDSSSDSWCSDKVIDNNGLLNVKLPTGLEAGYYLARPELLALHNAKDGDPQFYTSCAQIFLESDGNLVPESTVSIPGYVDYGQPSTSFDLYNSDKSTYELPGPKLAKLTANSGQTGKSGQTTQTEGQKPAGCLAENANWCGVEVADYSDEKGCWASSKQCWQQSKKCFDTAPCTGNAGCKLWQTKCQGINDACKAGKFQGPPNKNKVLGQEKKKINVGAMLSGGIDSSYVDTTPKETPNKTSAAPTKAASAVPVAQKPVTTCSSSAAAAPTKVGDYSAPAIIDSDEDAAPSEPESGADAEAPKATPTQEASSYDAAPAPTAAPEVPSSEDGGSSCREGAVCVIVTEIETVVEYVTVTAEYRKRAAEHVARHRRARR</sequence>
<dbReference type="Pfam" id="PF03443">
    <property type="entry name" value="AA9"/>
    <property type="match status" value="1"/>
</dbReference>
<dbReference type="GO" id="GO:0030245">
    <property type="term" value="P:cellulose catabolic process"/>
    <property type="evidence" value="ECO:0007669"/>
    <property type="project" value="UniProtKB-UniRule"/>
</dbReference>
<keyword evidence="5" id="KW-0136">Cellulose degradation</keyword>
<dbReference type="EMBL" id="KI964005">
    <property type="protein sequence ID" value="EUC44375.1"/>
    <property type="molecule type" value="Genomic_DNA"/>
</dbReference>
<feature type="compositionally biased region" description="Low complexity" evidence="6">
    <location>
        <begin position="373"/>
        <end position="388"/>
    </location>
</feature>
<comment type="catalytic activity">
    <reaction evidence="5">
        <text>[(1-&gt;4)-beta-D-glucosyl]n+m + reduced acceptor + O2 = 4-dehydro-beta-D-glucosyl-[(1-&gt;4)-beta-D-glucosyl]n-1 + [(1-&gt;4)-beta-D-glucosyl]m + acceptor + H2O.</text>
        <dbReference type="EC" id="1.14.99.56"/>
    </reaction>
</comment>
<evidence type="ECO:0000256" key="3">
    <source>
        <dbReference type="ARBA" id="ARBA00022525"/>
    </source>
</evidence>
<dbReference type="Gene3D" id="2.70.50.70">
    <property type="match status" value="1"/>
</dbReference>
<organism evidence="9 10">
    <name type="scientific">Bipolaris oryzae ATCC 44560</name>
    <dbReference type="NCBI Taxonomy" id="930090"/>
    <lineage>
        <taxon>Eukaryota</taxon>
        <taxon>Fungi</taxon>
        <taxon>Dikarya</taxon>
        <taxon>Ascomycota</taxon>
        <taxon>Pezizomycotina</taxon>
        <taxon>Dothideomycetes</taxon>
        <taxon>Pleosporomycetidae</taxon>
        <taxon>Pleosporales</taxon>
        <taxon>Pleosporineae</taxon>
        <taxon>Pleosporaceae</taxon>
        <taxon>Bipolaris</taxon>
    </lineage>
</organism>
<feature type="compositionally biased region" description="Low complexity" evidence="6">
    <location>
        <begin position="443"/>
        <end position="461"/>
    </location>
</feature>
<feature type="compositionally biased region" description="Low complexity" evidence="6">
    <location>
        <begin position="245"/>
        <end position="261"/>
    </location>
</feature>
<comment type="cofactor">
    <cofactor evidence="1">
        <name>Cu(2+)</name>
        <dbReference type="ChEBI" id="CHEBI:29036"/>
    </cofactor>
</comment>
<dbReference type="GO" id="GO:0005576">
    <property type="term" value="C:extracellular region"/>
    <property type="evidence" value="ECO:0007669"/>
    <property type="project" value="UniProtKB-SubCell"/>
</dbReference>
<evidence type="ECO:0000256" key="7">
    <source>
        <dbReference type="SAM" id="SignalP"/>
    </source>
</evidence>
<dbReference type="GO" id="GO:0008810">
    <property type="term" value="F:cellulase activity"/>
    <property type="evidence" value="ECO:0007669"/>
    <property type="project" value="UniProtKB-UniRule"/>
</dbReference>
<keyword evidence="10" id="KW-1185">Reference proteome</keyword>
<name>W6Z357_COCMI</name>
<dbReference type="GO" id="GO:0030248">
    <property type="term" value="F:cellulose binding"/>
    <property type="evidence" value="ECO:0007669"/>
    <property type="project" value="UniProtKB-UniRule"/>
</dbReference>
<dbReference type="InterPro" id="IPR049892">
    <property type="entry name" value="AA9"/>
</dbReference>
<dbReference type="OrthoDB" id="5985073at2759"/>
<accession>W6Z357</accession>
<reference evidence="9 10" key="1">
    <citation type="journal article" date="2013" name="PLoS Genet.">
        <title>Comparative genome structure, secondary metabolite, and effector coding capacity across Cochliobolus pathogens.</title>
        <authorList>
            <person name="Condon B.J."/>
            <person name="Leng Y."/>
            <person name="Wu D."/>
            <person name="Bushley K.E."/>
            <person name="Ohm R.A."/>
            <person name="Otillar R."/>
            <person name="Martin J."/>
            <person name="Schackwitz W."/>
            <person name="Grimwood J."/>
            <person name="MohdZainudin N."/>
            <person name="Xue C."/>
            <person name="Wang R."/>
            <person name="Manning V.A."/>
            <person name="Dhillon B."/>
            <person name="Tu Z.J."/>
            <person name="Steffenson B.J."/>
            <person name="Salamov A."/>
            <person name="Sun H."/>
            <person name="Lowry S."/>
            <person name="LaButti K."/>
            <person name="Han J."/>
            <person name="Copeland A."/>
            <person name="Lindquist E."/>
            <person name="Barry K."/>
            <person name="Schmutz J."/>
            <person name="Baker S.E."/>
            <person name="Ciuffetti L.M."/>
            <person name="Grigoriev I.V."/>
            <person name="Zhong S."/>
            <person name="Turgeon B.G."/>
        </authorList>
    </citation>
    <scope>NUCLEOTIDE SEQUENCE [LARGE SCALE GENOMIC DNA]</scope>
    <source>
        <strain evidence="9 10">ATCC 44560</strain>
    </source>
</reference>
<evidence type="ECO:0000256" key="6">
    <source>
        <dbReference type="SAM" id="MobiDB-lite"/>
    </source>
</evidence>
<gene>
    <name evidence="9" type="ORF">COCMIDRAFT_37744</name>
</gene>
<feature type="signal peptide" evidence="7">
    <location>
        <begin position="1"/>
        <end position="19"/>
    </location>
</feature>
<evidence type="ECO:0000256" key="5">
    <source>
        <dbReference type="RuleBase" id="RU368122"/>
    </source>
</evidence>
<keyword evidence="5" id="KW-0119">Carbohydrate metabolism</keyword>